<dbReference type="InterPro" id="IPR043554">
    <property type="entry name" value="KINB"/>
</dbReference>
<reference evidence="4 5" key="1">
    <citation type="journal article" date="2023" name="Hortic Res">
        <title>Pangenome of water caltrop reveals structural variations and asymmetric subgenome divergence after allopolyploidization.</title>
        <authorList>
            <person name="Zhang X."/>
            <person name="Chen Y."/>
            <person name="Wang L."/>
            <person name="Yuan Y."/>
            <person name="Fang M."/>
            <person name="Shi L."/>
            <person name="Lu R."/>
            <person name="Comes H.P."/>
            <person name="Ma Y."/>
            <person name="Chen Y."/>
            <person name="Huang G."/>
            <person name="Zhou Y."/>
            <person name="Zheng Z."/>
            <person name="Qiu Y."/>
        </authorList>
    </citation>
    <scope>NUCLEOTIDE SEQUENCE [LARGE SCALE GENOMIC DNA]</scope>
    <source>
        <strain evidence="4">F231</strain>
    </source>
</reference>
<dbReference type="AlphaFoldDB" id="A0AAN7LW52"/>
<feature type="region of interest" description="Disordered" evidence="2">
    <location>
        <begin position="1"/>
        <end position="33"/>
    </location>
</feature>
<feature type="domain" description="Association with the SNF1 complex (ASC)" evidence="3">
    <location>
        <begin position="198"/>
        <end position="285"/>
    </location>
</feature>
<dbReference type="Pfam" id="PF04739">
    <property type="entry name" value="AMPKBI"/>
    <property type="match status" value="1"/>
</dbReference>
<name>A0AAN7LW52_TRANT</name>
<evidence type="ECO:0000313" key="5">
    <source>
        <dbReference type="Proteomes" id="UP001346149"/>
    </source>
</evidence>
<protein>
    <recommendedName>
        <fullName evidence="3">Association with the SNF1 complex (ASC) domain-containing protein</fullName>
    </recommendedName>
</protein>
<comment type="similarity">
    <text evidence="1">Belongs to the 5'-AMP-activated protein kinase beta subunit family.</text>
</comment>
<accession>A0AAN7LW52</accession>
<feature type="compositionally biased region" description="Basic and acidic residues" evidence="2">
    <location>
        <begin position="1"/>
        <end position="19"/>
    </location>
</feature>
<dbReference type="SUPFAM" id="SSF81296">
    <property type="entry name" value="E set domains"/>
    <property type="match status" value="1"/>
</dbReference>
<dbReference type="InterPro" id="IPR032640">
    <property type="entry name" value="AMPK1_CBM"/>
</dbReference>
<dbReference type="Gene3D" id="6.20.250.60">
    <property type="match status" value="1"/>
</dbReference>
<dbReference type="PANTHER" id="PTHR46316:SF9">
    <property type="entry name" value="SNF1-RELATED PROTEIN KINASE REGULATORY SUBUNIT BETA-1"/>
    <property type="match status" value="1"/>
</dbReference>
<dbReference type="PANTHER" id="PTHR46316">
    <property type="entry name" value="SNF1-RELATED PROTEIN KINASE REGULATORY SUBUNIT BETA-1"/>
    <property type="match status" value="1"/>
</dbReference>
<evidence type="ECO:0000313" key="4">
    <source>
        <dbReference type="EMBL" id="KAK4793755.1"/>
    </source>
</evidence>
<dbReference type="Proteomes" id="UP001346149">
    <property type="component" value="Unassembled WGS sequence"/>
</dbReference>
<dbReference type="Gene3D" id="2.60.40.10">
    <property type="entry name" value="Immunoglobulins"/>
    <property type="match status" value="1"/>
</dbReference>
<dbReference type="InterPro" id="IPR013783">
    <property type="entry name" value="Ig-like_fold"/>
</dbReference>
<evidence type="ECO:0000256" key="1">
    <source>
        <dbReference type="ARBA" id="ARBA00010926"/>
    </source>
</evidence>
<dbReference type="SMART" id="SM01010">
    <property type="entry name" value="AMPKBI"/>
    <property type="match status" value="1"/>
</dbReference>
<dbReference type="InterPro" id="IPR006828">
    <property type="entry name" value="ASC_dom"/>
</dbReference>
<evidence type="ECO:0000259" key="3">
    <source>
        <dbReference type="SMART" id="SM01010"/>
    </source>
</evidence>
<proteinExistence type="inferred from homology"/>
<dbReference type="GO" id="GO:0009507">
    <property type="term" value="C:chloroplast"/>
    <property type="evidence" value="ECO:0007669"/>
    <property type="project" value="UniProtKB-ARBA"/>
</dbReference>
<dbReference type="Pfam" id="PF16561">
    <property type="entry name" value="AMPK1_CBM"/>
    <property type="match status" value="1"/>
</dbReference>
<dbReference type="InterPro" id="IPR037256">
    <property type="entry name" value="ASC_dom_sf"/>
</dbReference>
<dbReference type="InterPro" id="IPR014756">
    <property type="entry name" value="Ig_E-set"/>
</dbReference>
<evidence type="ECO:0000256" key="2">
    <source>
        <dbReference type="SAM" id="MobiDB-lite"/>
    </source>
</evidence>
<organism evidence="4 5">
    <name type="scientific">Trapa natans</name>
    <name type="common">Water chestnut</name>
    <dbReference type="NCBI Taxonomy" id="22666"/>
    <lineage>
        <taxon>Eukaryota</taxon>
        <taxon>Viridiplantae</taxon>
        <taxon>Streptophyta</taxon>
        <taxon>Embryophyta</taxon>
        <taxon>Tracheophyta</taxon>
        <taxon>Spermatophyta</taxon>
        <taxon>Magnoliopsida</taxon>
        <taxon>eudicotyledons</taxon>
        <taxon>Gunneridae</taxon>
        <taxon>Pentapetalae</taxon>
        <taxon>rosids</taxon>
        <taxon>malvids</taxon>
        <taxon>Myrtales</taxon>
        <taxon>Lythraceae</taxon>
        <taxon>Trapa</taxon>
    </lineage>
</organism>
<dbReference type="CDD" id="cd02859">
    <property type="entry name" value="E_set_AMPKbeta_like_N"/>
    <property type="match status" value="1"/>
</dbReference>
<gene>
    <name evidence="4" type="ORF">SAY86_024190</name>
</gene>
<dbReference type="SUPFAM" id="SSF160219">
    <property type="entry name" value="AMPKBI-like"/>
    <property type="match status" value="1"/>
</dbReference>
<comment type="caution">
    <text evidence="4">The sequence shown here is derived from an EMBL/GenBank/DDBJ whole genome shotgun (WGS) entry which is preliminary data.</text>
</comment>
<dbReference type="EMBL" id="JAXQNO010000008">
    <property type="protein sequence ID" value="KAK4793755.1"/>
    <property type="molecule type" value="Genomic_DNA"/>
</dbReference>
<keyword evidence="5" id="KW-1185">Reference proteome</keyword>
<sequence>MGNANGREEGADGADDHYNGRSNGELASRRSYAPNAEYLPGRVISSDMMASTPPESPGRFRSPLLFAPQVPIAPLARADSLMFHNQSRQNDSPGIAQTYEEGIPTIINWSHAGKEVTVEGSWDNWRSRKTLQVSVKDHSILLVLPPGIYHYKFIVDGEWRYDPDQPHIVDEMGQTSNILDVHDYVPENLESIEEFETPSSPDSSYSQVLLSEADFGKEPALVPPQLHQTVLGTINSDQATPSRPQHVVLNHLFMDKGTAPKSAVALGLTHRFQSKYVTVVLYRPFEKFSDNKFYLACDDISSPLLLSVLSPSQLIQTTV</sequence>